<name>A0AAD6PQ31_9ROSI</name>
<keyword evidence="3" id="KW-1185">Reference proteome</keyword>
<keyword evidence="1" id="KW-0732">Signal</keyword>
<reference evidence="2 3" key="1">
    <citation type="journal article" date="2023" name="Mol. Ecol. Resour.">
        <title>Chromosome-level genome assembly of a triploid poplar Populus alba 'Berolinensis'.</title>
        <authorList>
            <person name="Chen S."/>
            <person name="Yu Y."/>
            <person name="Wang X."/>
            <person name="Wang S."/>
            <person name="Zhang T."/>
            <person name="Zhou Y."/>
            <person name="He R."/>
            <person name="Meng N."/>
            <person name="Wang Y."/>
            <person name="Liu W."/>
            <person name="Liu Z."/>
            <person name="Liu J."/>
            <person name="Guo Q."/>
            <person name="Huang H."/>
            <person name="Sederoff R.R."/>
            <person name="Wang G."/>
            <person name="Qu G."/>
            <person name="Chen S."/>
        </authorList>
    </citation>
    <scope>NUCLEOTIDE SEQUENCE [LARGE SCALE GENOMIC DNA]</scope>
    <source>
        <strain evidence="2">SC-2020</strain>
    </source>
</reference>
<proteinExistence type="predicted"/>
<evidence type="ECO:0000256" key="1">
    <source>
        <dbReference type="ARBA" id="ARBA00022729"/>
    </source>
</evidence>
<dbReference type="AlphaFoldDB" id="A0AAD6PQ31"/>
<protein>
    <submittedName>
        <fullName evidence="2">Uncharacterized protein</fullName>
    </submittedName>
</protein>
<comment type="caution">
    <text evidence="2">The sequence shown here is derived from an EMBL/GenBank/DDBJ whole genome shotgun (WGS) entry which is preliminary data.</text>
</comment>
<accession>A0AAD6PQ31</accession>
<dbReference type="EMBL" id="JAQIZT010000018">
    <property type="protein sequence ID" value="KAJ6957025.1"/>
    <property type="molecule type" value="Genomic_DNA"/>
</dbReference>
<sequence length="55" mass="6364">MPTFLVQITNTKTKLQVSRTNFKCGQFNSTILTEHKVFKCIPINNYLINNRTNCS</sequence>
<evidence type="ECO:0000313" key="2">
    <source>
        <dbReference type="EMBL" id="KAJ6957025.1"/>
    </source>
</evidence>
<evidence type="ECO:0000313" key="3">
    <source>
        <dbReference type="Proteomes" id="UP001164929"/>
    </source>
</evidence>
<dbReference type="InterPro" id="IPR040361">
    <property type="entry name" value="TPD1"/>
</dbReference>
<dbReference type="Proteomes" id="UP001164929">
    <property type="component" value="Chromosome 18"/>
</dbReference>
<gene>
    <name evidence="2" type="ORF">NC653_039066</name>
</gene>
<dbReference type="Pfam" id="PF24068">
    <property type="entry name" value="TPD1_C"/>
    <property type="match status" value="1"/>
</dbReference>
<organism evidence="2 3">
    <name type="scientific">Populus alba x Populus x berolinensis</name>
    <dbReference type="NCBI Taxonomy" id="444605"/>
    <lineage>
        <taxon>Eukaryota</taxon>
        <taxon>Viridiplantae</taxon>
        <taxon>Streptophyta</taxon>
        <taxon>Embryophyta</taxon>
        <taxon>Tracheophyta</taxon>
        <taxon>Spermatophyta</taxon>
        <taxon>Magnoliopsida</taxon>
        <taxon>eudicotyledons</taxon>
        <taxon>Gunneridae</taxon>
        <taxon>Pentapetalae</taxon>
        <taxon>rosids</taxon>
        <taxon>fabids</taxon>
        <taxon>Malpighiales</taxon>
        <taxon>Salicaceae</taxon>
        <taxon>Saliceae</taxon>
        <taxon>Populus</taxon>
    </lineage>
</organism>